<dbReference type="Gene3D" id="2.60.40.10">
    <property type="entry name" value="Immunoglobulins"/>
    <property type="match status" value="1"/>
</dbReference>
<dbReference type="Gene3D" id="3.30.1330.20">
    <property type="entry name" value="Tubulin/FtsZ, C-terminal domain"/>
    <property type="match status" value="1"/>
</dbReference>
<comment type="similarity">
    <text evidence="1">Belongs to the tubulin family.</text>
</comment>
<keyword evidence="3" id="KW-0547">Nucleotide-binding</keyword>
<organism evidence="7 8">
    <name type="scientific">Forsythia ovata</name>
    <dbReference type="NCBI Taxonomy" id="205694"/>
    <lineage>
        <taxon>Eukaryota</taxon>
        <taxon>Viridiplantae</taxon>
        <taxon>Streptophyta</taxon>
        <taxon>Embryophyta</taxon>
        <taxon>Tracheophyta</taxon>
        <taxon>Spermatophyta</taxon>
        <taxon>Magnoliopsida</taxon>
        <taxon>eudicotyledons</taxon>
        <taxon>Gunneridae</taxon>
        <taxon>Pentapetalae</taxon>
        <taxon>asterids</taxon>
        <taxon>lamiids</taxon>
        <taxon>Lamiales</taxon>
        <taxon>Oleaceae</taxon>
        <taxon>Forsythieae</taxon>
        <taxon>Forsythia</taxon>
    </lineage>
</organism>
<dbReference type="InterPro" id="IPR013783">
    <property type="entry name" value="Ig-like_fold"/>
</dbReference>
<feature type="region of interest" description="Disordered" evidence="5">
    <location>
        <begin position="33"/>
        <end position="67"/>
    </location>
</feature>
<keyword evidence="2" id="KW-0493">Microtubule</keyword>
<reference evidence="8" key="1">
    <citation type="submission" date="2024-07" db="EMBL/GenBank/DDBJ databases">
        <title>Two chromosome-level genome assemblies of Korean endemic species Abeliophyllum distichum and Forsythia ovata (Oleaceae).</title>
        <authorList>
            <person name="Jang H."/>
        </authorList>
    </citation>
    <scope>NUCLEOTIDE SEQUENCE [LARGE SCALE GENOMIC DNA]</scope>
</reference>
<accession>A0ABD1WF55</accession>
<dbReference type="EMBL" id="JBFOLJ010000003">
    <property type="protein sequence ID" value="KAL2548319.1"/>
    <property type="molecule type" value="Genomic_DNA"/>
</dbReference>
<evidence type="ECO:0000256" key="3">
    <source>
        <dbReference type="ARBA" id="ARBA00022741"/>
    </source>
</evidence>
<name>A0ABD1WF55_9LAMI</name>
<dbReference type="GO" id="GO:0005874">
    <property type="term" value="C:microtubule"/>
    <property type="evidence" value="ECO:0007669"/>
    <property type="project" value="UniProtKB-KW"/>
</dbReference>
<feature type="compositionally biased region" description="Basic residues" evidence="5">
    <location>
        <begin position="35"/>
        <end position="53"/>
    </location>
</feature>
<dbReference type="InterPro" id="IPR008280">
    <property type="entry name" value="Tub_FtsZ_C"/>
</dbReference>
<dbReference type="InterPro" id="IPR037103">
    <property type="entry name" value="Tubulin/FtsZ-like_C"/>
</dbReference>
<proteinExistence type="inferred from homology"/>
<evidence type="ECO:0000259" key="6">
    <source>
        <dbReference type="Pfam" id="PF03953"/>
    </source>
</evidence>
<keyword evidence="8" id="KW-1185">Reference proteome</keyword>
<dbReference type="PANTHER" id="PTHR11588">
    <property type="entry name" value="TUBULIN"/>
    <property type="match status" value="1"/>
</dbReference>
<evidence type="ECO:0000256" key="4">
    <source>
        <dbReference type="ARBA" id="ARBA00023134"/>
    </source>
</evidence>
<sequence>MAKCDPRHGKYMACCLMYRGDVVPKDVESAVATIKTKRTSKSKSRRQSKKRCKNSASKRSMGQTKAVLKPEKKKLNIHVPEGENILIVGDDPIFGFWDPTDAVKFSKKRMQIFRKQIGSTTCQNVERSLPKH</sequence>
<feature type="domain" description="Tubulin/FtsZ 2-layer sandwich" evidence="6">
    <location>
        <begin position="1"/>
        <end position="41"/>
    </location>
</feature>
<dbReference type="SUPFAM" id="SSF49452">
    <property type="entry name" value="Starch-binding domain-like"/>
    <property type="match status" value="1"/>
</dbReference>
<dbReference type="SUPFAM" id="SSF55307">
    <property type="entry name" value="Tubulin C-terminal domain-like"/>
    <property type="match status" value="1"/>
</dbReference>
<feature type="compositionally biased region" description="Polar residues" evidence="5">
    <location>
        <begin position="54"/>
        <end position="63"/>
    </location>
</feature>
<dbReference type="AlphaFoldDB" id="A0ABD1WF55"/>
<dbReference type="InterPro" id="IPR000217">
    <property type="entry name" value="Tubulin"/>
</dbReference>
<evidence type="ECO:0000256" key="5">
    <source>
        <dbReference type="SAM" id="MobiDB-lite"/>
    </source>
</evidence>
<gene>
    <name evidence="7" type="ORF">Fot_09849</name>
</gene>
<keyword evidence="4" id="KW-0342">GTP-binding</keyword>
<dbReference type="GO" id="GO:0005525">
    <property type="term" value="F:GTP binding"/>
    <property type="evidence" value="ECO:0007669"/>
    <property type="project" value="UniProtKB-KW"/>
</dbReference>
<comment type="caution">
    <text evidence="7">The sequence shown here is derived from an EMBL/GenBank/DDBJ whole genome shotgun (WGS) entry which is preliminary data.</text>
</comment>
<protein>
    <submittedName>
        <fullName evidence="7">Tubulin alpha-1 chain-like</fullName>
    </submittedName>
</protein>
<dbReference type="Pfam" id="PF03953">
    <property type="entry name" value="Tubulin_C"/>
    <property type="match status" value="1"/>
</dbReference>
<dbReference type="InterPro" id="IPR013784">
    <property type="entry name" value="Carb-bd-like_fold"/>
</dbReference>
<dbReference type="Proteomes" id="UP001604277">
    <property type="component" value="Unassembled WGS sequence"/>
</dbReference>
<evidence type="ECO:0000256" key="1">
    <source>
        <dbReference type="ARBA" id="ARBA00009636"/>
    </source>
</evidence>
<evidence type="ECO:0000313" key="7">
    <source>
        <dbReference type="EMBL" id="KAL2548319.1"/>
    </source>
</evidence>
<evidence type="ECO:0000313" key="8">
    <source>
        <dbReference type="Proteomes" id="UP001604277"/>
    </source>
</evidence>
<evidence type="ECO:0000256" key="2">
    <source>
        <dbReference type="ARBA" id="ARBA00022701"/>
    </source>
</evidence>
<dbReference type="InterPro" id="IPR018316">
    <property type="entry name" value="Tubulin/FtsZ_2-layer-sand-dom"/>
</dbReference>